<keyword evidence="9" id="KW-1185">Reference proteome</keyword>
<keyword evidence="4 6" id="KW-0573">Peptidoglycan synthesis</keyword>
<reference evidence="8 9" key="1">
    <citation type="submission" date="2021-03" db="EMBL/GenBank/DDBJ databases">
        <title>Enterococcal diversity collection.</title>
        <authorList>
            <person name="Gilmore M.S."/>
            <person name="Schwartzman J."/>
            <person name="Van Tyne D."/>
            <person name="Martin M."/>
            <person name="Earl A.M."/>
            <person name="Manson A.L."/>
            <person name="Straub T."/>
            <person name="Salamzade R."/>
            <person name="Saavedra J."/>
            <person name="Lebreton F."/>
            <person name="Prichula J."/>
            <person name="Schaufler K."/>
            <person name="Gaca A."/>
            <person name="Sgardioli B."/>
            <person name="Wagenaar J."/>
            <person name="Strong T."/>
        </authorList>
    </citation>
    <scope>NUCLEOTIDE SEQUENCE [LARGE SCALE GENOMIC DNA]</scope>
    <source>
        <strain evidence="8 9">DIV0080</strain>
    </source>
</reference>
<organism evidence="8 9">
    <name type="scientific">Candidatus Vagococcus giribetii</name>
    <dbReference type="NCBI Taxonomy" id="2230876"/>
    <lineage>
        <taxon>Bacteria</taxon>
        <taxon>Bacillati</taxon>
        <taxon>Bacillota</taxon>
        <taxon>Bacilli</taxon>
        <taxon>Lactobacillales</taxon>
        <taxon>Enterococcaceae</taxon>
        <taxon>Vagococcus</taxon>
    </lineage>
</organism>
<accession>A0ABS3HS83</accession>
<sequence>MSKKQWLLIPLVLLLIVMIVYCYQAIQFQNKFLAKTMIGKTDVSGLTTSEATAKLEKLSNDDVYHVQLDGKDWKSIPKTDFGVVYKVEETVNKVMADHNGWLWFMPYFKAPENIDIETKGIDEKAVDKQLAALKKDVDELNKSRKPSQNASVALKGDKFEIVPEVQGDAIDTKAFMASTKESIKKGESNIELNKYVAKPTILSTDGTIQKEMEHINKIATINASYSINGQDVVIPKEKIATWVTFEDGKLGLKQDLVREYVAELGTTYNTSTNPSKFKSTNRGEVSVPAGSLSWTIATDTETEQLTEAILKGEDFQGRVPAFQGSGSPASPLIGNTYIEVDLQAQHMWYYKDGVKQLDTPVITGKPKTPTPPGVFYVWNKEKNAILKGEDYASPVDFWMPIDWTGVGIHDSPWQAEGAYGGDSHLTVGSHGCINTPPSVMAKLFNMIEVGVPVVVF</sequence>
<dbReference type="InterPro" id="IPR038063">
    <property type="entry name" value="Transpep_catalytic_dom"/>
</dbReference>
<dbReference type="EMBL" id="JAFLVX010000009">
    <property type="protein sequence ID" value="MBO0476013.1"/>
    <property type="molecule type" value="Genomic_DNA"/>
</dbReference>
<protein>
    <submittedName>
        <fullName evidence="8">L,D-transpeptidase family protein</fullName>
    </submittedName>
</protein>
<feature type="active site" description="Proton donor/acceptor" evidence="6">
    <location>
        <position position="409"/>
    </location>
</feature>
<dbReference type="Pfam" id="PF12229">
    <property type="entry name" value="PG_binding_4"/>
    <property type="match status" value="1"/>
</dbReference>
<keyword evidence="3 6" id="KW-0133">Cell shape</keyword>
<dbReference type="RefSeq" id="WP_206964875.1">
    <property type="nucleotide sequence ID" value="NZ_JAFLVX010000009.1"/>
</dbReference>
<name>A0ABS3HS83_9ENTE</name>
<dbReference type="SUPFAM" id="SSF143985">
    <property type="entry name" value="L,D-transpeptidase pre-catalytic domain-like"/>
    <property type="match status" value="1"/>
</dbReference>
<dbReference type="PROSITE" id="PS52029">
    <property type="entry name" value="LD_TPASE"/>
    <property type="match status" value="1"/>
</dbReference>
<dbReference type="InterPro" id="IPR022029">
    <property type="entry name" value="YoaR-like_PG-bd"/>
</dbReference>
<feature type="active site" description="Nucleophile" evidence="6">
    <location>
        <position position="432"/>
    </location>
</feature>
<evidence type="ECO:0000256" key="3">
    <source>
        <dbReference type="ARBA" id="ARBA00022960"/>
    </source>
</evidence>
<evidence type="ECO:0000313" key="8">
    <source>
        <dbReference type="EMBL" id="MBO0476013.1"/>
    </source>
</evidence>
<dbReference type="InterPro" id="IPR038054">
    <property type="entry name" value="LD_TPept-like_central_sf"/>
</dbReference>
<evidence type="ECO:0000313" key="9">
    <source>
        <dbReference type="Proteomes" id="UP000664857"/>
    </source>
</evidence>
<evidence type="ECO:0000256" key="2">
    <source>
        <dbReference type="ARBA" id="ARBA00022679"/>
    </source>
</evidence>
<keyword evidence="2" id="KW-0808">Transferase</keyword>
<dbReference type="InterPro" id="IPR005490">
    <property type="entry name" value="LD_TPept_cat_dom"/>
</dbReference>
<feature type="domain" description="L,D-TPase catalytic" evidence="7">
    <location>
        <begin position="336"/>
        <end position="456"/>
    </location>
</feature>
<dbReference type="SUPFAM" id="SSF141523">
    <property type="entry name" value="L,D-transpeptidase catalytic domain-like"/>
    <property type="match status" value="1"/>
</dbReference>
<proteinExistence type="predicted"/>
<gene>
    <name evidence="8" type="ORF">DOK76_02955</name>
</gene>
<dbReference type="Gene3D" id="2.40.440.10">
    <property type="entry name" value="L,D-transpeptidase catalytic domain-like"/>
    <property type="match status" value="1"/>
</dbReference>
<dbReference type="InterPro" id="IPR050979">
    <property type="entry name" value="LD-transpeptidase"/>
</dbReference>
<dbReference type="Pfam" id="PF03734">
    <property type="entry name" value="YkuD"/>
    <property type="match status" value="1"/>
</dbReference>
<dbReference type="PANTHER" id="PTHR30582">
    <property type="entry name" value="L,D-TRANSPEPTIDASE"/>
    <property type="match status" value="1"/>
</dbReference>
<evidence type="ECO:0000259" key="7">
    <source>
        <dbReference type="PROSITE" id="PS52029"/>
    </source>
</evidence>
<comment type="caution">
    <text evidence="8">The sequence shown here is derived from an EMBL/GenBank/DDBJ whole genome shotgun (WGS) entry which is preliminary data.</text>
</comment>
<dbReference type="CDD" id="cd16913">
    <property type="entry name" value="YkuD_like"/>
    <property type="match status" value="1"/>
</dbReference>
<evidence type="ECO:0000256" key="1">
    <source>
        <dbReference type="ARBA" id="ARBA00004752"/>
    </source>
</evidence>
<evidence type="ECO:0000256" key="5">
    <source>
        <dbReference type="ARBA" id="ARBA00023316"/>
    </source>
</evidence>
<dbReference type="Proteomes" id="UP000664857">
    <property type="component" value="Unassembled WGS sequence"/>
</dbReference>
<comment type="pathway">
    <text evidence="1 6">Cell wall biogenesis; peptidoglycan biosynthesis.</text>
</comment>
<dbReference type="PANTHER" id="PTHR30582:SF33">
    <property type="entry name" value="EXPORTED PROTEIN"/>
    <property type="match status" value="1"/>
</dbReference>
<evidence type="ECO:0000256" key="6">
    <source>
        <dbReference type="PROSITE-ProRule" id="PRU01373"/>
    </source>
</evidence>
<dbReference type="Gene3D" id="3.10.20.800">
    <property type="match status" value="1"/>
</dbReference>
<evidence type="ECO:0000256" key="4">
    <source>
        <dbReference type="ARBA" id="ARBA00022984"/>
    </source>
</evidence>
<keyword evidence="5 6" id="KW-0961">Cell wall biogenesis/degradation</keyword>